<dbReference type="PROSITE" id="PS50893">
    <property type="entry name" value="ABC_TRANSPORTER_2"/>
    <property type="match status" value="1"/>
</dbReference>
<dbReference type="PROSITE" id="PS00211">
    <property type="entry name" value="ABC_TRANSPORTER_1"/>
    <property type="match status" value="1"/>
</dbReference>
<protein>
    <recommendedName>
        <fullName evidence="6">Probable branched-chain amino acid transport ATP-binding protein LivG</fullName>
    </recommendedName>
</protein>
<dbReference type="AlphaFoldDB" id="A0A7J4KYS3"/>
<dbReference type="GO" id="GO:0006865">
    <property type="term" value="P:amino acid transport"/>
    <property type="evidence" value="ECO:0007669"/>
    <property type="project" value="UniProtKB-KW"/>
</dbReference>
<evidence type="ECO:0000256" key="5">
    <source>
        <dbReference type="ARBA" id="ARBA00056071"/>
    </source>
</evidence>
<evidence type="ECO:0000259" key="7">
    <source>
        <dbReference type="PROSITE" id="PS50893"/>
    </source>
</evidence>
<comment type="function">
    <text evidence="5">Probable component of a branched-chain amino-acid transport system.</text>
</comment>
<dbReference type="FunFam" id="3.40.50.300:FF:000421">
    <property type="entry name" value="Branched-chain amino acid ABC transporter ATP-binding protein"/>
    <property type="match status" value="1"/>
</dbReference>
<dbReference type="SUPFAM" id="SSF52540">
    <property type="entry name" value="P-loop containing nucleoside triphosphate hydrolases"/>
    <property type="match status" value="1"/>
</dbReference>
<evidence type="ECO:0000256" key="3">
    <source>
        <dbReference type="ARBA" id="ARBA00022840"/>
    </source>
</evidence>
<keyword evidence="1" id="KW-0813">Transport</keyword>
<keyword evidence="4" id="KW-0029">Amino-acid transport</keyword>
<dbReference type="Pfam" id="PF12399">
    <property type="entry name" value="BCA_ABC_TP_C"/>
    <property type="match status" value="1"/>
</dbReference>
<dbReference type="GO" id="GO:0016887">
    <property type="term" value="F:ATP hydrolysis activity"/>
    <property type="evidence" value="ECO:0007669"/>
    <property type="project" value="InterPro"/>
</dbReference>
<feature type="domain" description="ABC transporter" evidence="7">
    <location>
        <begin position="2"/>
        <end position="245"/>
    </location>
</feature>
<evidence type="ECO:0000256" key="6">
    <source>
        <dbReference type="ARBA" id="ARBA00072811"/>
    </source>
</evidence>
<dbReference type="InterPro" id="IPR003593">
    <property type="entry name" value="AAA+_ATPase"/>
</dbReference>
<keyword evidence="3 8" id="KW-0067">ATP-binding</keyword>
<sequence>MLSIQNLRKSFGGVQALENCSFKVGEGKITALIGPNGSGKTTLFNIVSGLLKADSGKVFFQGKNITNKKPERIARLGVSRLFQQSRLFENLAVEENLLLALNEDDEKFWKNALGLNNPGKEKHVKVKEILKTVGLENVGKKLSRDLSFGQKRLVELARAIAKPHSFLMLDEPIAGINPKLRVEIAKALKSLKKQGQTILLIEHDMSFTLGIADFVIVLDDGRVIAEGVPSKIRKNPKVLEAYLGE</sequence>
<proteinExistence type="predicted"/>
<dbReference type="SMART" id="SM00382">
    <property type="entry name" value="AAA"/>
    <property type="match status" value="1"/>
</dbReference>
<dbReference type="InterPro" id="IPR003439">
    <property type="entry name" value="ABC_transporter-like_ATP-bd"/>
</dbReference>
<name>A0A7J4KYS3_9ARCH</name>
<dbReference type="Pfam" id="PF00005">
    <property type="entry name" value="ABC_tran"/>
    <property type="match status" value="1"/>
</dbReference>
<dbReference type="PANTHER" id="PTHR45772">
    <property type="entry name" value="CONSERVED COMPONENT OF ABC TRANSPORTER FOR NATURAL AMINO ACIDS-RELATED"/>
    <property type="match status" value="1"/>
</dbReference>
<dbReference type="Proteomes" id="UP000527315">
    <property type="component" value="Unassembled WGS sequence"/>
</dbReference>
<comment type="caution">
    <text evidence="8">The sequence shown here is derived from an EMBL/GenBank/DDBJ whole genome shotgun (WGS) entry which is preliminary data.</text>
</comment>
<dbReference type="PANTHER" id="PTHR45772:SF8">
    <property type="entry name" value="HIGH-AFFINITY BRANCHED-CHAIN AMINO ACID TRANSPORT ATP-BINDING PROTEIN"/>
    <property type="match status" value="1"/>
</dbReference>
<organism evidence="8 10">
    <name type="scientific">Candidatus Iainarchaeum sp</name>
    <dbReference type="NCBI Taxonomy" id="3101447"/>
    <lineage>
        <taxon>Archaea</taxon>
        <taxon>Candidatus Iainarchaeota</taxon>
        <taxon>Candidatus Iainarchaeia</taxon>
        <taxon>Candidatus Iainarchaeales</taxon>
        <taxon>Candidatus Iainarchaeaceae</taxon>
        <taxon>Candidatus Iainarchaeum</taxon>
    </lineage>
</organism>
<accession>A0A7J4KYS3</accession>
<dbReference type="Gene3D" id="3.40.50.300">
    <property type="entry name" value="P-loop containing nucleotide triphosphate hydrolases"/>
    <property type="match status" value="1"/>
</dbReference>
<evidence type="ECO:0000313" key="8">
    <source>
        <dbReference type="EMBL" id="HIH33605.1"/>
    </source>
</evidence>
<dbReference type="Proteomes" id="UP000680185">
    <property type="component" value="Unassembled WGS sequence"/>
</dbReference>
<gene>
    <name evidence="8" type="ORF">HA227_05150</name>
    <name evidence="9" type="ORF">J4478_00370</name>
</gene>
<dbReference type="InterPro" id="IPR017871">
    <property type="entry name" value="ABC_transporter-like_CS"/>
</dbReference>
<dbReference type="CDD" id="cd03219">
    <property type="entry name" value="ABC_Mj1267_LivG_branched"/>
    <property type="match status" value="1"/>
</dbReference>
<dbReference type="EMBL" id="JAGVWB010000003">
    <property type="protein sequence ID" value="MBS3057838.1"/>
    <property type="molecule type" value="Genomic_DNA"/>
</dbReference>
<dbReference type="InterPro" id="IPR051120">
    <property type="entry name" value="ABC_AA/LPS_Transport"/>
</dbReference>
<reference evidence="10" key="1">
    <citation type="journal article" date="2020" name="bioRxiv">
        <title>A rank-normalized archaeal taxonomy based on genome phylogeny resolves widespread incomplete and uneven classifications.</title>
        <authorList>
            <person name="Rinke C."/>
            <person name="Chuvochina M."/>
            <person name="Mussig A.J."/>
            <person name="Chaumeil P.-A."/>
            <person name="Waite D.W."/>
            <person name="Whitman W.B."/>
            <person name="Parks D.H."/>
            <person name="Hugenholtz P."/>
        </authorList>
    </citation>
    <scope>NUCLEOTIDE SEQUENCE [LARGE SCALE GENOMIC DNA]</scope>
</reference>
<dbReference type="EMBL" id="DUFJ01000112">
    <property type="protein sequence ID" value="HIH33605.1"/>
    <property type="molecule type" value="Genomic_DNA"/>
</dbReference>
<evidence type="ECO:0000313" key="9">
    <source>
        <dbReference type="EMBL" id="MBS3057838.1"/>
    </source>
</evidence>
<evidence type="ECO:0000256" key="4">
    <source>
        <dbReference type="ARBA" id="ARBA00022970"/>
    </source>
</evidence>
<keyword evidence="2" id="KW-0547">Nucleotide-binding</keyword>
<reference evidence="9" key="2">
    <citation type="submission" date="2021-03" db="EMBL/GenBank/DDBJ databases">
        <authorList>
            <person name="Jaffe A."/>
        </authorList>
    </citation>
    <scope>NUCLEOTIDE SEQUENCE</scope>
    <source>
        <strain evidence="9">RIFCSPLOWO2_01_FULL_43_13</strain>
    </source>
</reference>
<dbReference type="InterPro" id="IPR027417">
    <property type="entry name" value="P-loop_NTPase"/>
</dbReference>
<dbReference type="GO" id="GO:0005886">
    <property type="term" value="C:plasma membrane"/>
    <property type="evidence" value="ECO:0007669"/>
    <property type="project" value="TreeGrafter"/>
</dbReference>
<evidence type="ECO:0000256" key="2">
    <source>
        <dbReference type="ARBA" id="ARBA00022741"/>
    </source>
</evidence>
<evidence type="ECO:0000256" key="1">
    <source>
        <dbReference type="ARBA" id="ARBA00022448"/>
    </source>
</evidence>
<reference evidence="9" key="3">
    <citation type="submission" date="2021-05" db="EMBL/GenBank/DDBJ databases">
        <title>Protein family content uncovers lineage relationships and bacterial pathway maintenance mechanisms in DPANN archaea.</title>
        <authorList>
            <person name="Castelle C.J."/>
            <person name="Meheust R."/>
            <person name="Jaffe A.L."/>
            <person name="Seitz K."/>
            <person name="Gong X."/>
            <person name="Baker B.J."/>
            <person name="Banfield J.F."/>
        </authorList>
    </citation>
    <scope>NUCLEOTIDE SEQUENCE</scope>
    <source>
        <strain evidence="9">RIFCSPLOWO2_01_FULL_43_13</strain>
    </source>
</reference>
<dbReference type="GO" id="GO:0005524">
    <property type="term" value="F:ATP binding"/>
    <property type="evidence" value="ECO:0007669"/>
    <property type="project" value="UniProtKB-KW"/>
</dbReference>
<dbReference type="InterPro" id="IPR032823">
    <property type="entry name" value="BCA_ABC_TP_C"/>
</dbReference>
<evidence type="ECO:0000313" key="10">
    <source>
        <dbReference type="Proteomes" id="UP000527315"/>
    </source>
</evidence>